<dbReference type="PROSITE" id="PS51346">
    <property type="entry name" value="PROKAR_ZN_DEPEND_PLPC_2"/>
    <property type="match status" value="1"/>
</dbReference>
<keyword evidence="3" id="KW-0964">Secreted</keyword>
<dbReference type="SMART" id="SM00770">
    <property type="entry name" value="Zn_dep_PLPC"/>
    <property type="match status" value="1"/>
</dbReference>
<protein>
    <recommendedName>
        <fullName evidence="2">Phospholipase C</fullName>
        <ecNumber evidence="1">3.1.4.3</ecNumber>
    </recommendedName>
    <alternativeName>
        <fullName evidence="8">Phosphatidylcholine cholinephosphohydrolase</fullName>
    </alternativeName>
</protein>
<dbReference type="Proteomes" id="UP000078532">
    <property type="component" value="Unassembled WGS sequence"/>
</dbReference>
<comment type="caution">
    <text evidence="10">The sequence shown here is derived from an EMBL/GenBank/DDBJ whole genome shotgun (WGS) entry which is preliminary data.</text>
</comment>
<evidence type="ECO:0000256" key="6">
    <source>
        <dbReference type="ARBA" id="ARBA00022801"/>
    </source>
</evidence>
<accession>A0A1B7LF86</accession>
<name>A0A1B7LF86_9FIRM</name>
<dbReference type="EC" id="3.1.4.3" evidence="1"/>
<dbReference type="RefSeq" id="WP_066667702.1">
    <property type="nucleotide sequence ID" value="NZ_LYVF01000137.1"/>
</dbReference>
<dbReference type="Pfam" id="PF00882">
    <property type="entry name" value="Zn_dep_PLPC"/>
    <property type="match status" value="1"/>
</dbReference>
<dbReference type="GO" id="GO:0008270">
    <property type="term" value="F:zinc ion binding"/>
    <property type="evidence" value="ECO:0007669"/>
    <property type="project" value="InterPro"/>
</dbReference>
<dbReference type="InterPro" id="IPR029002">
    <property type="entry name" value="PLPC/GPLD1"/>
</dbReference>
<evidence type="ECO:0000256" key="3">
    <source>
        <dbReference type="ARBA" id="ARBA00022525"/>
    </source>
</evidence>
<evidence type="ECO:0000313" key="10">
    <source>
        <dbReference type="EMBL" id="OAT82252.1"/>
    </source>
</evidence>
<dbReference type="GO" id="GO:0034480">
    <property type="term" value="F:phosphatidylcholine phospholipase C activity"/>
    <property type="evidence" value="ECO:0007669"/>
    <property type="project" value="UniProtKB-EC"/>
</dbReference>
<evidence type="ECO:0000256" key="1">
    <source>
        <dbReference type="ARBA" id="ARBA00012018"/>
    </source>
</evidence>
<evidence type="ECO:0000256" key="8">
    <source>
        <dbReference type="ARBA" id="ARBA00031285"/>
    </source>
</evidence>
<dbReference type="AlphaFoldDB" id="A0A1B7LF86"/>
<sequence>MKVTVARLTKPVTTASRYLSAVPLPLQVLGASDTHVFCNEQARIILYNDGHRQAARFFSEFKSELDRGVTWADRGLRSTTHHYDPVRGTGVWAWANAAEKCRQYFSRSVKLWQRGRRQRAIFMLGAAAHLVQDVCVPHHACCKLFDGHLDYEKWAKSNKHFYRARSGGLYSLGGRPEDWVVANARMSREFYNMVCASAGEEDYQRATAVLLPRAQRSTSGFLLLFFQRIKGELYLYKS</sequence>
<proteinExistence type="predicted"/>
<keyword evidence="6" id="KW-0378">Hydrolase</keyword>
<dbReference type="EMBL" id="LYVF01000137">
    <property type="protein sequence ID" value="OAT82252.1"/>
    <property type="molecule type" value="Genomic_DNA"/>
</dbReference>
<dbReference type="SUPFAM" id="SSF48537">
    <property type="entry name" value="Phospholipase C/P1 nuclease"/>
    <property type="match status" value="1"/>
</dbReference>
<dbReference type="InterPro" id="IPR008947">
    <property type="entry name" value="PLipase_C/P1_nuclease_dom_sf"/>
</dbReference>
<dbReference type="CDD" id="cd11009">
    <property type="entry name" value="Zn_dep_PLPC"/>
    <property type="match status" value="1"/>
</dbReference>
<keyword evidence="4" id="KW-0479">Metal-binding</keyword>
<gene>
    <name evidence="10" type="ORF">A6M21_08790</name>
</gene>
<evidence type="ECO:0000313" key="11">
    <source>
        <dbReference type="Proteomes" id="UP000078532"/>
    </source>
</evidence>
<keyword evidence="11" id="KW-1185">Reference proteome</keyword>
<evidence type="ECO:0000256" key="5">
    <source>
        <dbReference type="ARBA" id="ARBA00022729"/>
    </source>
</evidence>
<evidence type="ECO:0000256" key="7">
    <source>
        <dbReference type="ARBA" id="ARBA00022833"/>
    </source>
</evidence>
<dbReference type="OrthoDB" id="1677163at2"/>
<reference evidence="10 11" key="1">
    <citation type="submission" date="2016-04" db="EMBL/GenBank/DDBJ databases">
        <authorList>
            <person name="Evans L.H."/>
            <person name="Alamgir A."/>
            <person name="Owens N."/>
            <person name="Weber N.D."/>
            <person name="Virtaneva K."/>
            <person name="Barbian K."/>
            <person name="Babar A."/>
            <person name="Rosenke K."/>
        </authorList>
    </citation>
    <scope>NUCLEOTIDE SEQUENCE [LARGE SCALE GENOMIC DNA]</scope>
    <source>
        <strain evidence="10 11">LMa1</strain>
    </source>
</reference>
<dbReference type="Gene3D" id="1.10.575.10">
    <property type="entry name" value="P1 Nuclease"/>
    <property type="match status" value="1"/>
</dbReference>
<keyword evidence="5" id="KW-0732">Signal</keyword>
<organism evidence="10 11">
    <name type="scientific">Desulfotomaculum copahuensis</name>
    <dbReference type="NCBI Taxonomy" id="1838280"/>
    <lineage>
        <taxon>Bacteria</taxon>
        <taxon>Bacillati</taxon>
        <taxon>Bacillota</taxon>
        <taxon>Clostridia</taxon>
        <taxon>Eubacteriales</taxon>
        <taxon>Desulfotomaculaceae</taxon>
        <taxon>Desulfotomaculum</taxon>
    </lineage>
</organism>
<dbReference type="STRING" id="1838280.A6M21_08790"/>
<feature type="domain" description="Zn-dependent PLC" evidence="9">
    <location>
        <begin position="22"/>
        <end position="236"/>
    </location>
</feature>
<keyword evidence="7" id="KW-0862">Zinc</keyword>
<evidence type="ECO:0000259" key="9">
    <source>
        <dbReference type="PROSITE" id="PS51346"/>
    </source>
</evidence>
<dbReference type="InterPro" id="IPR001531">
    <property type="entry name" value="Zn_PLipaseC"/>
</dbReference>
<evidence type="ECO:0000256" key="2">
    <source>
        <dbReference type="ARBA" id="ARBA00018391"/>
    </source>
</evidence>
<evidence type="ECO:0000256" key="4">
    <source>
        <dbReference type="ARBA" id="ARBA00022723"/>
    </source>
</evidence>